<comment type="caution">
    <text evidence="2">The sequence shown here is derived from an EMBL/GenBank/DDBJ whole genome shotgun (WGS) entry which is preliminary data.</text>
</comment>
<dbReference type="EMBL" id="MWML01000151">
    <property type="protein sequence ID" value="TCG05703.1"/>
    <property type="molecule type" value="Genomic_DNA"/>
</dbReference>
<organism evidence="2 3">
    <name type="scientific">Paraburkholderia steynii</name>
    <dbReference type="NCBI Taxonomy" id="1245441"/>
    <lineage>
        <taxon>Bacteria</taxon>
        <taxon>Pseudomonadati</taxon>
        <taxon>Pseudomonadota</taxon>
        <taxon>Betaproteobacteria</taxon>
        <taxon>Burkholderiales</taxon>
        <taxon>Burkholderiaceae</taxon>
        <taxon>Paraburkholderia</taxon>
    </lineage>
</organism>
<evidence type="ECO:0000259" key="1">
    <source>
        <dbReference type="Pfam" id="PF06527"/>
    </source>
</evidence>
<gene>
    <name evidence="2" type="ORF">BZM27_31850</name>
</gene>
<accession>A0A4R0X681</accession>
<keyword evidence="3" id="KW-1185">Reference proteome</keyword>
<reference evidence="2 3" key="1">
    <citation type="submission" date="2017-02" db="EMBL/GenBank/DDBJ databases">
        <title>Paraburkholderia sophoroidis sp. nov. and Paraburkholderia steynii sp. nov. rhizobial symbionts of the fynbos legume Hypocalyptus sophoroides.</title>
        <authorList>
            <person name="Steenkamp E.T."/>
            <person name="Beukes C.W."/>
            <person name="Van Zyl E."/>
            <person name="Avontuur J."/>
            <person name="Chan W.Y."/>
            <person name="Hassen A."/>
            <person name="Palmer M."/>
            <person name="Mthombeni L."/>
            <person name="Phalane F."/>
            <person name="Sereme K."/>
            <person name="Venter S.N."/>
        </authorList>
    </citation>
    <scope>NUCLEOTIDE SEQUENCE [LARGE SCALE GENOMIC DNA]</scope>
    <source>
        <strain evidence="2 3">HC1.1ba</strain>
    </source>
</reference>
<proteinExistence type="predicted"/>
<feature type="domain" description="TniQ" evidence="1">
    <location>
        <begin position="9"/>
        <end position="157"/>
    </location>
</feature>
<sequence>MTSGSNLLLFPASLPDEALVSRVSRYHILTRNRKTRDSFMQLFGKPRTALTDIVPPDIPCLALRLPGDSSDNLERLLNDNTMFPLATLFNSWTPPTDWLGAAATPATIRRRTLGLAGLTKICEHCLREDFNTHGSPYIHRAYQAPGVICCWRHGTSLIERCPECSCPFEQPRELLEVPWKPCACGYRLGSNVDPIDEATVGGDAARGYAVFARDLLLAAPGSYSTSVIASTCRTKLVELGLSRGQRGIDRHAAAALLGDYYGSDLLGQMDPAYAAGKRDQWFRMGSRSGTPDVPLNRHLLTAHFLFVDAGRFVQALERAAAEALMPPMPTRATLDLAGDARKPNDKVSRAVGELRRALEENPRYTLEDLWTRYRGTLTRLLKWDRKAFAQIRDLAQKSRSRRPVAARVISPHRLDGARADQLRQAALRLYASTDRPVRISKYSIGRAAKLAHVVSSRAAYPQCNEVLDGFAETQWHFYARRYLWTLAHLPDAAASEVRQQAGIWHYKFVELDAYFRARSLTQVTHLREGQIIVLLRGHGIDLKWEGPCPDKTFARPGRAYVKKCTGTTTRHTAGPSSNNVPTPVDLAAVVLERARFTSAG</sequence>
<dbReference type="AlphaFoldDB" id="A0A4R0X681"/>
<evidence type="ECO:0000313" key="3">
    <source>
        <dbReference type="Proteomes" id="UP000294200"/>
    </source>
</evidence>
<evidence type="ECO:0000313" key="2">
    <source>
        <dbReference type="EMBL" id="TCG05703.1"/>
    </source>
</evidence>
<name>A0A4R0X681_9BURK</name>
<dbReference type="Pfam" id="PF06527">
    <property type="entry name" value="TniQ"/>
    <property type="match status" value="1"/>
</dbReference>
<protein>
    <recommendedName>
        <fullName evidence="1">TniQ domain-containing protein</fullName>
    </recommendedName>
</protein>
<dbReference type="Proteomes" id="UP000294200">
    <property type="component" value="Unassembled WGS sequence"/>
</dbReference>
<dbReference type="InterPro" id="IPR009492">
    <property type="entry name" value="TniQ"/>
</dbReference>